<proteinExistence type="predicted"/>
<organism evidence="2 3">
    <name type="scientific">Malurus cyaneus samueli</name>
    <dbReference type="NCBI Taxonomy" id="2593467"/>
    <lineage>
        <taxon>Eukaryota</taxon>
        <taxon>Metazoa</taxon>
        <taxon>Chordata</taxon>
        <taxon>Craniata</taxon>
        <taxon>Vertebrata</taxon>
        <taxon>Euteleostomi</taxon>
        <taxon>Archelosauria</taxon>
        <taxon>Archosauria</taxon>
        <taxon>Dinosauria</taxon>
        <taxon>Saurischia</taxon>
        <taxon>Theropoda</taxon>
        <taxon>Coelurosauria</taxon>
        <taxon>Aves</taxon>
        <taxon>Neognathae</taxon>
        <taxon>Neoaves</taxon>
        <taxon>Telluraves</taxon>
        <taxon>Australaves</taxon>
        <taxon>Passeriformes</taxon>
        <taxon>Meliphagoidea</taxon>
        <taxon>Maluridae</taxon>
        <taxon>Malurus</taxon>
    </lineage>
</organism>
<reference evidence="2" key="2">
    <citation type="submission" date="2025-09" db="UniProtKB">
        <authorList>
            <consortium name="Ensembl"/>
        </authorList>
    </citation>
    <scope>IDENTIFICATION</scope>
</reference>
<evidence type="ECO:0000256" key="1">
    <source>
        <dbReference type="SAM" id="MobiDB-lite"/>
    </source>
</evidence>
<reference evidence="2" key="1">
    <citation type="submission" date="2025-08" db="UniProtKB">
        <authorList>
            <consortium name="Ensembl"/>
        </authorList>
    </citation>
    <scope>IDENTIFICATION</scope>
</reference>
<evidence type="ECO:0000313" key="2">
    <source>
        <dbReference type="Ensembl" id="ENSMCSP00000005343.1"/>
    </source>
</evidence>
<name>A0A8C5TBF2_9PASS</name>
<feature type="region of interest" description="Disordered" evidence="1">
    <location>
        <begin position="30"/>
        <end position="60"/>
    </location>
</feature>
<dbReference type="OrthoDB" id="10530610at2759"/>
<evidence type="ECO:0000313" key="3">
    <source>
        <dbReference type="Proteomes" id="UP000694560"/>
    </source>
</evidence>
<sequence length="60" mass="6806">MPYVSPVKWQKMELVLDQLKHHTTVVANTRESYLSTEHHSPEHQQPGDALGCISQPQSIP</sequence>
<dbReference type="Ensembl" id="ENSMCST00000005463.1">
    <property type="protein sequence ID" value="ENSMCSP00000005343.1"/>
    <property type="gene ID" value="ENSMCSG00000003885.1"/>
</dbReference>
<keyword evidence="3" id="KW-1185">Reference proteome</keyword>
<accession>A0A8C5TBF2</accession>
<dbReference type="AlphaFoldDB" id="A0A8C5TBF2"/>
<protein>
    <submittedName>
        <fullName evidence="2">Uncharacterized protein</fullName>
    </submittedName>
</protein>
<dbReference type="Proteomes" id="UP000694560">
    <property type="component" value="Unplaced"/>
</dbReference>